<comment type="caution">
    <text evidence="1">The sequence shown here is derived from an EMBL/GenBank/DDBJ whole genome shotgun (WGS) entry which is preliminary data.</text>
</comment>
<gene>
    <name evidence="1" type="ORF">ACFFP0_09550</name>
</gene>
<evidence type="ECO:0000313" key="2">
    <source>
        <dbReference type="Proteomes" id="UP001589692"/>
    </source>
</evidence>
<dbReference type="EMBL" id="JBHMAA010000011">
    <property type="protein sequence ID" value="MFB9949091.1"/>
    <property type="molecule type" value="Genomic_DNA"/>
</dbReference>
<sequence length="67" mass="7657">MYVVSVLDKGDQRTFLSENLKIIDRIVYATISGVPKEFMLSEIIDIVPVDAKPEKEPTARLRSRHVQ</sequence>
<reference evidence="1 2" key="1">
    <citation type="submission" date="2024-09" db="EMBL/GenBank/DDBJ databases">
        <authorList>
            <person name="Sun Q."/>
            <person name="Mori K."/>
        </authorList>
    </citation>
    <scope>NUCLEOTIDE SEQUENCE [LARGE SCALE GENOMIC DNA]</scope>
    <source>
        <strain evidence="1 2">TBRC 4938</strain>
    </source>
</reference>
<keyword evidence="2" id="KW-1185">Reference proteome</keyword>
<protein>
    <submittedName>
        <fullName evidence="1">Uncharacterized protein</fullName>
    </submittedName>
</protein>
<accession>A0ABV6AEP4</accession>
<dbReference type="Proteomes" id="UP001589692">
    <property type="component" value="Unassembled WGS sequence"/>
</dbReference>
<dbReference type="RefSeq" id="WP_377259585.1">
    <property type="nucleotide sequence ID" value="NZ_JBHMAA010000011.1"/>
</dbReference>
<organism evidence="1 2">
    <name type="scientific">Rhizobium puerariae</name>
    <dbReference type="NCBI Taxonomy" id="1585791"/>
    <lineage>
        <taxon>Bacteria</taxon>
        <taxon>Pseudomonadati</taxon>
        <taxon>Pseudomonadota</taxon>
        <taxon>Alphaproteobacteria</taxon>
        <taxon>Hyphomicrobiales</taxon>
        <taxon>Rhizobiaceae</taxon>
        <taxon>Rhizobium/Agrobacterium group</taxon>
        <taxon>Rhizobium</taxon>
    </lineage>
</organism>
<evidence type="ECO:0000313" key="1">
    <source>
        <dbReference type="EMBL" id="MFB9949091.1"/>
    </source>
</evidence>
<name>A0ABV6AEP4_9HYPH</name>
<proteinExistence type="predicted"/>